<name>A0A3D5IYB7_9FLAO</name>
<keyword evidence="1" id="KW-0456">Lyase</keyword>
<dbReference type="PANTHER" id="PTHR39329:SF1">
    <property type="entry name" value="ETHANOLAMINE AMMONIA-LYASE LARGE SUBUNIT"/>
    <property type="match status" value="1"/>
</dbReference>
<dbReference type="Gene3D" id="2.30.170.30">
    <property type="entry name" value="ethanolamine ammonia-lyase heavy chain domain like"/>
    <property type="match status" value="1"/>
</dbReference>
<dbReference type="GO" id="GO:0009350">
    <property type="term" value="C:ethanolamine ammonia-lyase complex"/>
    <property type="evidence" value="ECO:0007669"/>
    <property type="project" value="TreeGrafter"/>
</dbReference>
<accession>A0A3D5IYB7</accession>
<dbReference type="GO" id="GO:0005829">
    <property type="term" value="C:cytosol"/>
    <property type="evidence" value="ECO:0007669"/>
    <property type="project" value="TreeGrafter"/>
</dbReference>
<protein>
    <submittedName>
        <fullName evidence="1">Ethanolamine ammonia lyase large subunit</fullName>
    </submittedName>
</protein>
<dbReference type="GO" id="GO:0008851">
    <property type="term" value="F:ethanolamine ammonia-lyase activity"/>
    <property type="evidence" value="ECO:0007669"/>
    <property type="project" value="InterPro"/>
</dbReference>
<dbReference type="PANTHER" id="PTHR39329">
    <property type="entry name" value="ETHANOLAMINE AMMONIA-LYASE HEAVY CHAIN"/>
    <property type="match status" value="1"/>
</dbReference>
<dbReference type="InterPro" id="IPR010628">
    <property type="entry name" value="EutB"/>
</dbReference>
<dbReference type="AlphaFoldDB" id="A0A3D5IYB7"/>
<organism evidence="1 2">
    <name type="scientific">Zunongwangia profunda</name>
    <dbReference type="NCBI Taxonomy" id="398743"/>
    <lineage>
        <taxon>Bacteria</taxon>
        <taxon>Pseudomonadati</taxon>
        <taxon>Bacteroidota</taxon>
        <taxon>Flavobacteriia</taxon>
        <taxon>Flavobacteriales</taxon>
        <taxon>Flavobacteriaceae</taxon>
        <taxon>Zunongwangia</taxon>
    </lineage>
</organism>
<evidence type="ECO:0000313" key="1">
    <source>
        <dbReference type="EMBL" id="HCV80683.1"/>
    </source>
</evidence>
<gene>
    <name evidence="1" type="ORF">DGQ38_06490</name>
</gene>
<reference evidence="1 2" key="1">
    <citation type="journal article" date="2018" name="Nat. Biotechnol.">
        <title>A standardized bacterial taxonomy based on genome phylogeny substantially revises the tree of life.</title>
        <authorList>
            <person name="Parks D.H."/>
            <person name="Chuvochina M."/>
            <person name="Waite D.W."/>
            <person name="Rinke C."/>
            <person name="Skarshewski A."/>
            <person name="Chaumeil P.A."/>
            <person name="Hugenholtz P."/>
        </authorList>
    </citation>
    <scope>NUCLEOTIDE SEQUENCE [LARGE SCALE GENOMIC DNA]</scope>
    <source>
        <strain evidence="1">UBA9359</strain>
    </source>
</reference>
<evidence type="ECO:0000313" key="2">
    <source>
        <dbReference type="Proteomes" id="UP000264330"/>
    </source>
</evidence>
<dbReference type="Pfam" id="PF06751">
    <property type="entry name" value="EutB"/>
    <property type="match status" value="1"/>
</dbReference>
<sequence length="55" mass="6119">MEYKFSINNITYNFKDLKTLLAKASPERSGDVLAGIAAKDNKERVAAQYVLSDLP</sequence>
<dbReference type="EMBL" id="DPMF01000148">
    <property type="protein sequence ID" value="HCV80683.1"/>
    <property type="molecule type" value="Genomic_DNA"/>
</dbReference>
<dbReference type="Proteomes" id="UP000264330">
    <property type="component" value="Unassembled WGS sequence"/>
</dbReference>
<dbReference type="GO" id="GO:0006520">
    <property type="term" value="P:amino acid metabolic process"/>
    <property type="evidence" value="ECO:0007669"/>
    <property type="project" value="InterPro"/>
</dbReference>
<dbReference type="GO" id="GO:0046336">
    <property type="term" value="P:ethanolamine catabolic process"/>
    <property type="evidence" value="ECO:0007669"/>
    <property type="project" value="TreeGrafter"/>
</dbReference>
<proteinExistence type="predicted"/>
<dbReference type="InterPro" id="IPR044941">
    <property type="entry name" value="EutB_N_sf"/>
</dbReference>
<feature type="non-terminal residue" evidence="1">
    <location>
        <position position="55"/>
    </location>
</feature>
<comment type="caution">
    <text evidence="1">The sequence shown here is derived from an EMBL/GenBank/DDBJ whole genome shotgun (WGS) entry which is preliminary data.</text>
</comment>